<evidence type="ECO:0000256" key="3">
    <source>
        <dbReference type="ARBA" id="ARBA00022801"/>
    </source>
</evidence>
<evidence type="ECO:0000259" key="7">
    <source>
        <dbReference type="PROSITE" id="PS50878"/>
    </source>
</evidence>
<dbReference type="InterPro" id="IPR001584">
    <property type="entry name" value="Integrase_cat-core"/>
</dbReference>
<evidence type="ECO:0000313" key="10">
    <source>
        <dbReference type="Proteomes" id="UP000005207"/>
    </source>
</evidence>
<dbReference type="Gene3D" id="2.40.70.10">
    <property type="entry name" value="Acid Proteases"/>
    <property type="match status" value="1"/>
</dbReference>
<dbReference type="Gene3D" id="1.10.340.70">
    <property type="match status" value="1"/>
</dbReference>
<dbReference type="InterPro" id="IPR050951">
    <property type="entry name" value="Retrovirus_Pol_polyprotein"/>
</dbReference>
<dbReference type="GO" id="GO:0003676">
    <property type="term" value="F:nucleic acid binding"/>
    <property type="evidence" value="ECO:0007669"/>
    <property type="project" value="InterPro"/>
</dbReference>
<dbReference type="SUPFAM" id="SSF56672">
    <property type="entry name" value="DNA/RNA polymerases"/>
    <property type="match status" value="1"/>
</dbReference>
<dbReference type="Pfam" id="PF00078">
    <property type="entry name" value="RVT_1"/>
    <property type="match status" value="1"/>
</dbReference>
<dbReference type="InterPro" id="IPR041588">
    <property type="entry name" value="Integrase_H2C2"/>
</dbReference>
<evidence type="ECO:0000259" key="8">
    <source>
        <dbReference type="PROSITE" id="PS50994"/>
    </source>
</evidence>
<dbReference type="Pfam" id="PF17919">
    <property type="entry name" value="RT_RNaseH_2"/>
    <property type="match status" value="1"/>
</dbReference>
<evidence type="ECO:0000259" key="6">
    <source>
        <dbReference type="PROSITE" id="PS50175"/>
    </source>
</evidence>
<dbReference type="GO" id="GO:0004190">
    <property type="term" value="F:aspartic-type endopeptidase activity"/>
    <property type="evidence" value="ECO:0007669"/>
    <property type="project" value="InterPro"/>
</dbReference>
<dbReference type="InterPro" id="IPR036397">
    <property type="entry name" value="RNaseH_sf"/>
</dbReference>
<protein>
    <recommendedName>
        <fullName evidence="4">Gypsy retrotransposon integrase-like protein 1</fullName>
        <ecNumber evidence="2">3.1.26.4</ecNumber>
    </recommendedName>
</protein>
<dbReference type="GO" id="GO:0006508">
    <property type="term" value="P:proteolysis"/>
    <property type="evidence" value="ECO:0007669"/>
    <property type="project" value="InterPro"/>
</dbReference>
<dbReference type="Pfam" id="PF17921">
    <property type="entry name" value="Integrase_H2C2"/>
    <property type="match status" value="1"/>
</dbReference>
<dbReference type="FunFam" id="3.10.20.370:FF:000001">
    <property type="entry name" value="Retrovirus-related Pol polyprotein from transposon 17.6-like protein"/>
    <property type="match status" value="1"/>
</dbReference>
<keyword evidence="10" id="KW-1185">Reference proteome</keyword>
<dbReference type="Proteomes" id="UP000005207">
    <property type="component" value="Linkage group LG7"/>
</dbReference>
<dbReference type="PROSITE" id="PS50878">
    <property type="entry name" value="RT_POL"/>
    <property type="match status" value="1"/>
</dbReference>
<dbReference type="Gene3D" id="3.30.70.270">
    <property type="match status" value="2"/>
</dbReference>
<evidence type="ECO:0000256" key="4">
    <source>
        <dbReference type="ARBA" id="ARBA00039658"/>
    </source>
</evidence>
<organism evidence="9 10">
    <name type="scientific">Oreochromis niloticus</name>
    <name type="common">Nile tilapia</name>
    <name type="synonym">Tilapia nilotica</name>
    <dbReference type="NCBI Taxonomy" id="8128"/>
    <lineage>
        <taxon>Eukaryota</taxon>
        <taxon>Metazoa</taxon>
        <taxon>Chordata</taxon>
        <taxon>Craniata</taxon>
        <taxon>Vertebrata</taxon>
        <taxon>Euteleostomi</taxon>
        <taxon>Actinopterygii</taxon>
        <taxon>Neopterygii</taxon>
        <taxon>Teleostei</taxon>
        <taxon>Neoteleostei</taxon>
        <taxon>Acanthomorphata</taxon>
        <taxon>Ovalentaria</taxon>
        <taxon>Cichlomorphae</taxon>
        <taxon>Cichliformes</taxon>
        <taxon>Cichlidae</taxon>
        <taxon>African cichlids</taxon>
        <taxon>Pseudocrenilabrinae</taxon>
        <taxon>Oreochromini</taxon>
        <taxon>Oreochromis</taxon>
    </lineage>
</organism>
<dbReference type="InParanoid" id="A0A669DET2"/>
<comment type="similarity">
    <text evidence="1">Belongs to the beta type-B retroviral polymerase family. HERV class-II K(HML-2) pol subfamily.</text>
</comment>
<evidence type="ECO:0000313" key="9">
    <source>
        <dbReference type="Ensembl" id="ENSONIP00000059144.1"/>
    </source>
</evidence>
<evidence type="ECO:0000256" key="1">
    <source>
        <dbReference type="ARBA" id="ARBA00010879"/>
    </source>
</evidence>
<accession>A0A669DET2</accession>
<dbReference type="PANTHER" id="PTHR37984:SF7">
    <property type="entry name" value="INTEGRASE CATALYTIC DOMAIN-CONTAINING PROTEIN"/>
    <property type="match status" value="1"/>
</dbReference>
<reference evidence="9" key="2">
    <citation type="submission" date="2025-08" db="UniProtKB">
        <authorList>
            <consortium name="Ensembl"/>
        </authorList>
    </citation>
    <scope>IDENTIFICATION</scope>
</reference>
<feature type="domain" description="Reverse transcriptase" evidence="7">
    <location>
        <begin position="464"/>
        <end position="641"/>
    </location>
</feature>
<feature type="region of interest" description="Disordered" evidence="5">
    <location>
        <begin position="1254"/>
        <end position="1311"/>
    </location>
</feature>
<dbReference type="InterPro" id="IPR012337">
    <property type="entry name" value="RNaseH-like_sf"/>
</dbReference>
<evidence type="ECO:0000256" key="2">
    <source>
        <dbReference type="ARBA" id="ARBA00012180"/>
    </source>
</evidence>
<dbReference type="SUPFAM" id="SSF53098">
    <property type="entry name" value="Ribonuclease H-like"/>
    <property type="match status" value="1"/>
</dbReference>
<feature type="domain" description="Peptidase A2" evidence="6">
    <location>
        <begin position="300"/>
        <end position="339"/>
    </location>
</feature>
<dbReference type="Gene3D" id="3.10.20.370">
    <property type="match status" value="1"/>
</dbReference>
<proteinExistence type="inferred from homology"/>
<evidence type="ECO:0000256" key="5">
    <source>
        <dbReference type="SAM" id="MobiDB-lite"/>
    </source>
</evidence>
<dbReference type="CDD" id="cd09274">
    <property type="entry name" value="RNase_HI_RT_Ty3"/>
    <property type="match status" value="1"/>
</dbReference>
<dbReference type="GeneTree" id="ENSGT00940000169923"/>
<dbReference type="Gene3D" id="3.30.420.10">
    <property type="entry name" value="Ribonuclease H-like superfamily/Ribonuclease H"/>
    <property type="match status" value="1"/>
</dbReference>
<dbReference type="OMA" id="SETWRRW"/>
<reference evidence="9" key="3">
    <citation type="submission" date="2025-09" db="UniProtKB">
        <authorList>
            <consortium name="Ensembl"/>
        </authorList>
    </citation>
    <scope>IDENTIFICATION</scope>
</reference>
<keyword evidence="3" id="KW-0378">Hydrolase</keyword>
<dbReference type="GO" id="GO:0004523">
    <property type="term" value="F:RNA-DNA hybrid ribonuclease activity"/>
    <property type="evidence" value="ECO:0007669"/>
    <property type="project" value="UniProtKB-EC"/>
</dbReference>
<dbReference type="Gene3D" id="3.10.10.10">
    <property type="entry name" value="HIV Type 1 Reverse Transcriptase, subunit A, domain 1"/>
    <property type="match status" value="1"/>
</dbReference>
<dbReference type="FunFam" id="3.30.70.270:FF:000026">
    <property type="entry name" value="Transposon Ty3-G Gag-Pol polyprotein"/>
    <property type="match status" value="1"/>
</dbReference>
<dbReference type="InterPro" id="IPR041577">
    <property type="entry name" value="RT_RNaseH_2"/>
</dbReference>
<sequence>MEQFKPPSPLLLTGNLSETWRRWEQRFRLYMTATGALEKDEKVKTAILLHTIGEEALEVYNTLTVTPAGDALAMEDILKAFKEYCSPQKNVVFERHTFWSYPMSAGVTVDRYVTELRQKSKSCEFGVNEDDMIRDKLVFSINDTRLKERLLRDNDLTLRKTIEICRSAEVAKSQIQAMQSTTAPQDTSVHALRKTPGYIKSGHSKNKPSNDKQTACYKCGNKHAPRQCPAYGATCHRCGKNNHFSKVCRVGAEKSRNYKKTKTINNIETDRDSLYIGMVCSDKHQTGRWHESVTIGDASVTFKLDTGADANVLPRSVYNKLPGMPRLQPTKTALIAFGGARIHVDGVVSLECEARKHRAVFDFLVSDHADKPILGGRACEELHLVKRVEALALPSAVPKPAKPPSTKEELVEMYADVFTGLGEFPGVHHIHTDANATPVIHACRNVPLSIMDPLKQTLQDLQNRDVITPVNEPTDWVNSLVATQKKNGTLRVCLDPCDLNQAVKRQHYSIPTHEDVRSKLAGKSIFTILDEKDGYWQIKLDEPSSKLCTFNTPWGRYRFLRLPFGIKSASEVFQQKNCETFGSIPGVFIIADDMIIAATSEHEHDEILQKVMEKARTANVKFNKDKIQFKVDTVKYMGHIITAAGQKADASKIKAIVDMPTPEDKQSLQRLLGMTKFLAQYIQNEASLTAPLRQLLKKDTAWHWQPHHTAALQMLKATLTQAPVLRFYDHKKPLTLQADSSKDGLGACLLQEGQPVCYASRALTDTEKRYAQIEKELLAIVFAAKRFHQYVYGRPVTVQSDHKPLEAIMRKPLCKAPARLQGMLLQLQRYDLTVTYTPGKDMFIADALSRATTTSDNENVSEDTNEERVVYALEATAALSEKTLSSLRTAVAADSVLQAVRERHLNGWPARRKSLDRTLHSYWPMRNNISIHDDIIMIGDKIVIPQSFRQVILEKLHFAHQGVQRTKARARRVLYWPGMSHDIETMLEKCEQCQQMQPQNQAEPLIPHQIPELPWMKIGADIFELNGQPYLLLVDYLSKYPEVLNLPDKTAHSVIQKMKSVFARHGIPKEIVSDHVPFASYEMRSFAASWEIKLTFSSPGFPSSNGMAERAIKTVKHALKKAARTGTDPHLVLLSLRNTPVTGLSVSPAQMLMGRVLRSTLPCASAVLRQSTPQNIPDKVRGLQSKRKYHFDQHARPLPVLTSGDTVHMQTRRGWEPAVVAHRREEPRSYAVQTPEGEVLRRNRRHLRKIHPSLFKDTSMDPDDLSVHTQEPVAPPASDTPQHPRPASMDNTPTCYTRSGRAIIRPARYRD</sequence>
<dbReference type="FunFam" id="1.10.340.70:FF:000003">
    <property type="entry name" value="Protein CBG25708"/>
    <property type="match status" value="1"/>
</dbReference>
<dbReference type="PROSITE" id="PS50994">
    <property type="entry name" value="INTEGRASE"/>
    <property type="match status" value="1"/>
</dbReference>
<dbReference type="InterPro" id="IPR000477">
    <property type="entry name" value="RT_dom"/>
</dbReference>
<dbReference type="EC" id="3.1.26.4" evidence="2"/>
<feature type="domain" description="Integrase catalytic" evidence="8">
    <location>
        <begin position="1010"/>
        <end position="1170"/>
    </location>
</feature>
<dbReference type="SUPFAM" id="SSF50630">
    <property type="entry name" value="Acid proteases"/>
    <property type="match status" value="1"/>
</dbReference>
<dbReference type="Ensembl" id="ENSONIT00000089801.1">
    <property type="protein sequence ID" value="ENSONIP00000059144.1"/>
    <property type="gene ID" value="ENSONIG00000028088.1"/>
</dbReference>
<dbReference type="InterPro" id="IPR043128">
    <property type="entry name" value="Rev_trsase/Diguanyl_cyclase"/>
</dbReference>
<dbReference type="GO" id="GO:0015074">
    <property type="term" value="P:DNA integration"/>
    <property type="evidence" value="ECO:0007669"/>
    <property type="project" value="InterPro"/>
</dbReference>
<name>A0A669DET2_ORENI</name>
<dbReference type="CDD" id="cd01647">
    <property type="entry name" value="RT_LTR"/>
    <property type="match status" value="1"/>
</dbReference>
<dbReference type="Gene3D" id="4.10.60.10">
    <property type="entry name" value="Zinc finger, CCHC-type"/>
    <property type="match status" value="1"/>
</dbReference>
<dbReference type="CDD" id="cd05481">
    <property type="entry name" value="retropepsin_like_LTR_1"/>
    <property type="match status" value="1"/>
</dbReference>
<dbReference type="InterPro" id="IPR001995">
    <property type="entry name" value="Peptidase_A2_cat"/>
</dbReference>
<dbReference type="FunFam" id="3.30.420.10:FF:000063">
    <property type="entry name" value="Retrovirus-related Pol polyprotein from transposon 297-like Protein"/>
    <property type="match status" value="1"/>
</dbReference>
<dbReference type="InterPro" id="IPR043502">
    <property type="entry name" value="DNA/RNA_pol_sf"/>
</dbReference>
<reference evidence="10" key="1">
    <citation type="submission" date="2012-01" db="EMBL/GenBank/DDBJ databases">
        <title>The Genome Sequence of Oreochromis niloticus (Nile Tilapia).</title>
        <authorList>
            <consortium name="Broad Institute Genome Assembly Team"/>
            <consortium name="Broad Institute Sequencing Platform"/>
            <person name="Di Palma F."/>
            <person name="Johnson J."/>
            <person name="Lander E.S."/>
            <person name="Lindblad-Toh K."/>
        </authorList>
    </citation>
    <scope>NUCLEOTIDE SEQUENCE [LARGE SCALE GENOMIC DNA]</scope>
</reference>
<dbReference type="PANTHER" id="PTHR37984">
    <property type="entry name" value="PROTEIN CBG26694"/>
    <property type="match status" value="1"/>
</dbReference>
<dbReference type="PROSITE" id="PS50175">
    <property type="entry name" value="ASP_PROT_RETROV"/>
    <property type="match status" value="1"/>
</dbReference>
<dbReference type="InterPro" id="IPR021109">
    <property type="entry name" value="Peptidase_aspartic_dom_sf"/>
</dbReference>